<sequence>MSHRQAGNHGCWEREIMGLAMQIVYQGFAGTNDVEREAGVELVRLECAAIDIANCHLTIEAYSDQTGKRRYDARLDLVTRQFDLIPVERGSDADVRTAVHQAFDNAMRCLEQRRLTST</sequence>
<accession>A0A158AS01</accession>
<dbReference type="STRING" id="1777137.AWB76_02905"/>
<name>A0A158AS01_9BURK</name>
<dbReference type="Gene3D" id="3.30.160.100">
    <property type="entry name" value="Ribosome hibernation promotion factor-like"/>
    <property type="match status" value="1"/>
</dbReference>
<reference evidence="2" key="1">
    <citation type="submission" date="2016-01" db="EMBL/GenBank/DDBJ databases">
        <authorList>
            <person name="Peeters Charlotte."/>
        </authorList>
    </citation>
    <scope>NUCLEOTIDE SEQUENCE [LARGE SCALE GENOMIC DNA]</scope>
</reference>
<dbReference type="InterPro" id="IPR036567">
    <property type="entry name" value="RHF-like"/>
</dbReference>
<keyword evidence="2" id="KW-1185">Reference proteome</keyword>
<organism evidence="1 2">
    <name type="scientific">Caballeronia temeraria</name>
    <dbReference type="NCBI Taxonomy" id="1777137"/>
    <lineage>
        <taxon>Bacteria</taxon>
        <taxon>Pseudomonadati</taxon>
        <taxon>Pseudomonadota</taxon>
        <taxon>Betaproteobacteria</taxon>
        <taxon>Burkholderiales</taxon>
        <taxon>Burkholderiaceae</taxon>
        <taxon>Caballeronia</taxon>
    </lineage>
</organism>
<evidence type="ECO:0000313" key="2">
    <source>
        <dbReference type="Proteomes" id="UP000054624"/>
    </source>
</evidence>
<dbReference type="EMBL" id="FCOI02000008">
    <property type="protein sequence ID" value="SAK60430.1"/>
    <property type="molecule type" value="Genomic_DNA"/>
</dbReference>
<dbReference type="Proteomes" id="UP000054624">
    <property type="component" value="Unassembled WGS sequence"/>
</dbReference>
<gene>
    <name evidence="1" type="ORF">AWB76_02905</name>
</gene>
<dbReference type="AlphaFoldDB" id="A0A158AS01"/>
<protein>
    <submittedName>
        <fullName evidence="1">Uncharacterized protein</fullName>
    </submittedName>
</protein>
<evidence type="ECO:0000313" key="1">
    <source>
        <dbReference type="EMBL" id="SAK60430.1"/>
    </source>
</evidence>
<proteinExistence type="predicted"/>